<dbReference type="EMBL" id="LSTO01000004">
    <property type="protein sequence ID" value="OWW18528.1"/>
    <property type="molecule type" value="Genomic_DNA"/>
</dbReference>
<dbReference type="Proteomes" id="UP000197535">
    <property type="component" value="Unassembled WGS sequence"/>
</dbReference>
<dbReference type="OrthoDB" id="329761at2"/>
<keyword evidence="2" id="KW-1185">Reference proteome</keyword>
<sequence>MATHTSRRSFLKVGLAGILTLVAAGSLYRMTRKSDATAPFRMDDEARSVLAAVVPVMLKGAIAGSADIDAAILRIDDAIHGLPLTAQKEVQDLFALLALAPSRRLLAGVADDWRVAKAEDVNAFLQSWRYSPIALFQGAYLGLHDLITGSWYSHESTWAAIGYPGPIKELS</sequence>
<dbReference type="InterPro" id="IPR006311">
    <property type="entry name" value="TAT_signal"/>
</dbReference>
<dbReference type="PROSITE" id="PS51318">
    <property type="entry name" value="TAT"/>
    <property type="match status" value="1"/>
</dbReference>
<dbReference type="AlphaFoldDB" id="A0A254TFT0"/>
<evidence type="ECO:0008006" key="3">
    <source>
        <dbReference type="Google" id="ProtNLM"/>
    </source>
</evidence>
<dbReference type="RefSeq" id="WP_088710384.1">
    <property type="nucleotide sequence ID" value="NZ_LSTO01000004.1"/>
</dbReference>
<proteinExistence type="predicted"/>
<protein>
    <recommendedName>
        <fullName evidence="3">Twin-arginine translocation pathway signal protein</fullName>
    </recommendedName>
</protein>
<gene>
    <name evidence="1" type="ORF">AYR66_00270</name>
</gene>
<organism evidence="1 2">
    <name type="scientific">Noviherbaspirillum denitrificans</name>
    <dbReference type="NCBI Taxonomy" id="1968433"/>
    <lineage>
        <taxon>Bacteria</taxon>
        <taxon>Pseudomonadati</taxon>
        <taxon>Pseudomonadota</taxon>
        <taxon>Betaproteobacteria</taxon>
        <taxon>Burkholderiales</taxon>
        <taxon>Oxalobacteraceae</taxon>
        <taxon>Noviherbaspirillum</taxon>
    </lineage>
</organism>
<accession>A0A254TFT0</accession>
<evidence type="ECO:0000313" key="2">
    <source>
        <dbReference type="Proteomes" id="UP000197535"/>
    </source>
</evidence>
<name>A0A254TFT0_9BURK</name>
<reference evidence="1 2" key="1">
    <citation type="submission" date="2016-02" db="EMBL/GenBank/DDBJ databases">
        <authorList>
            <person name="Wen L."/>
            <person name="He K."/>
            <person name="Yang H."/>
        </authorList>
    </citation>
    <scope>NUCLEOTIDE SEQUENCE [LARGE SCALE GENOMIC DNA]</scope>
    <source>
        <strain evidence="1 2">TSA40</strain>
    </source>
</reference>
<comment type="caution">
    <text evidence="1">The sequence shown here is derived from an EMBL/GenBank/DDBJ whole genome shotgun (WGS) entry which is preliminary data.</text>
</comment>
<evidence type="ECO:0000313" key="1">
    <source>
        <dbReference type="EMBL" id="OWW18528.1"/>
    </source>
</evidence>